<reference evidence="3" key="1">
    <citation type="journal article" date="2017" name="Nat. Ecol. Evol.">
        <title>Genome expansion and lineage-specific genetic innovations in the forest pathogenic fungi Armillaria.</title>
        <authorList>
            <person name="Sipos G."/>
            <person name="Prasanna A.N."/>
            <person name="Walter M.C."/>
            <person name="O'Connor E."/>
            <person name="Balint B."/>
            <person name="Krizsan K."/>
            <person name="Kiss B."/>
            <person name="Hess J."/>
            <person name="Varga T."/>
            <person name="Slot J."/>
            <person name="Riley R."/>
            <person name="Boka B."/>
            <person name="Rigling D."/>
            <person name="Barry K."/>
            <person name="Lee J."/>
            <person name="Mihaltcheva S."/>
            <person name="LaButti K."/>
            <person name="Lipzen A."/>
            <person name="Waldron R."/>
            <person name="Moloney N.M."/>
            <person name="Sperisen C."/>
            <person name="Kredics L."/>
            <person name="Vagvoelgyi C."/>
            <person name="Patrignani A."/>
            <person name="Fitzpatrick D."/>
            <person name="Nagy I."/>
            <person name="Doyle S."/>
            <person name="Anderson J.B."/>
            <person name="Grigoriev I.V."/>
            <person name="Gueldener U."/>
            <person name="Muensterkoetter M."/>
            <person name="Nagy L.G."/>
        </authorList>
    </citation>
    <scope>NUCLEOTIDE SEQUENCE [LARGE SCALE GENOMIC DNA]</scope>
    <source>
        <strain evidence="3">28-4</strain>
    </source>
</reference>
<dbReference type="Pfam" id="PF12904">
    <property type="entry name" value="Collagen_bind_2"/>
    <property type="match status" value="1"/>
</dbReference>
<dbReference type="STRING" id="1076256.A0A2H3BUI9"/>
<organism evidence="2 3">
    <name type="scientific">Armillaria solidipes</name>
    <dbReference type="NCBI Taxonomy" id="1076256"/>
    <lineage>
        <taxon>Eukaryota</taxon>
        <taxon>Fungi</taxon>
        <taxon>Dikarya</taxon>
        <taxon>Basidiomycota</taxon>
        <taxon>Agaricomycotina</taxon>
        <taxon>Agaricomycetes</taxon>
        <taxon>Agaricomycetidae</taxon>
        <taxon>Agaricales</taxon>
        <taxon>Marasmiineae</taxon>
        <taxon>Physalacriaceae</taxon>
        <taxon>Armillaria</taxon>
    </lineage>
</organism>
<sequence length="185" mass="20917">MLHRRVSAARDVDGMWIAVYAPTGEAFGADMSVLAADGDAIGRWYNTRAGTYEVIGQVEITPNLTVIRPTSGGIEMDWVWLVEFYPWSLSVPDLKEIHRSFVIWNTLYLREYGTLYYLSIAMNDAHRPCSAMGQALPPETGTDHRPTFANNGHKTENPLQIRVRILSVKTYGEINHYTVRIAVWS</sequence>
<dbReference type="EMBL" id="KZ293420">
    <property type="protein sequence ID" value="PBK73260.1"/>
    <property type="molecule type" value="Genomic_DNA"/>
</dbReference>
<dbReference type="Proteomes" id="UP000218334">
    <property type="component" value="Unassembled WGS sequence"/>
</dbReference>
<proteinExistence type="predicted"/>
<accession>A0A2H3BUI9</accession>
<evidence type="ECO:0000313" key="2">
    <source>
        <dbReference type="EMBL" id="PBK73260.1"/>
    </source>
</evidence>
<evidence type="ECO:0000313" key="3">
    <source>
        <dbReference type="Proteomes" id="UP000218334"/>
    </source>
</evidence>
<name>A0A2H3BUI9_9AGAR</name>
<feature type="domain" description="Putative collagen-binding" evidence="1">
    <location>
        <begin position="4"/>
        <end position="82"/>
    </location>
</feature>
<keyword evidence="3" id="KW-1185">Reference proteome</keyword>
<dbReference type="AlphaFoldDB" id="A0A2H3BUI9"/>
<gene>
    <name evidence="2" type="ORF">ARMSODRAFT_1014845</name>
</gene>
<dbReference type="InterPro" id="IPR024749">
    <property type="entry name" value="Collagen-bd_put"/>
</dbReference>
<evidence type="ECO:0000259" key="1">
    <source>
        <dbReference type="Pfam" id="PF12904"/>
    </source>
</evidence>
<protein>
    <recommendedName>
        <fullName evidence="1">Putative collagen-binding domain-containing protein</fullName>
    </recommendedName>
</protein>